<reference evidence="2" key="1">
    <citation type="submission" date="2013-12" db="EMBL/GenBank/DDBJ databases">
        <authorList>
            <person name="Aslett M."/>
        </authorList>
    </citation>
    <scope>NUCLEOTIDE SEQUENCE [LARGE SCALE GENOMIC DNA]</scope>
    <source>
        <strain evidence="2">Lindley</strain>
    </source>
</reference>
<evidence type="ECO:0000313" key="3">
    <source>
        <dbReference type="WBParaSite" id="GPLIN_000831900"/>
    </source>
</evidence>
<dbReference type="Proteomes" id="UP000050741">
    <property type="component" value="Unassembled WGS sequence"/>
</dbReference>
<feature type="region of interest" description="Disordered" evidence="1">
    <location>
        <begin position="211"/>
        <end position="241"/>
    </location>
</feature>
<name>A0A183C624_GLOPA</name>
<reference evidence="3" key="3">
    <citation type="submission" date="2016-06" db="UniProtKB">
        <authorList>
            <consortium name="WormBaseParasite"/>
        </authorList>
    </citation>
    <scope>IDENTIFICATION</scope>
</reference>
<evidence type="ECO:0000313" key="2">
    <source>
        <dbReference type="Proteomes" id="UP000050741"/>
    </source>
</evidence>
<proteinExistence type="predicted"/>
<evidence type="ECO:0000256" key="1">
    <source>
        <dbReference type="SAM" id="MobiDB-lite"/>
    </source>
</evidence>
<protein>
    <submittedName>
        <fullName evidence="3">DUF4817 domain-containing protein</fullName>
    </submittedName>
</protein>
<organism evidence="2 3">
    <name type="scientific">Globodera pallida</name>
    <name type="common">Potato cyst nematode worm</name>
    <name type="synonym">Heterodera pallida</name>
    <dbReference type="NCBI Taxonomy" id="36090"/>
    <lineage>
        <taxon>Eukaryota</taxon>
        <taxon>Metazoa</taxon>
        <taxon>Ecdysozoa</taxon>
        <taxon>Nematoda</taxon>
        <taxon>Chromadorea</taxon>
        <taxon>Rhabditida</taxon>
        <taxon>Tylenchina</taxon>
        <taxon>Tylenchomorpha</taxon>
        <taxon>Tylenchoidea</taxon>
        <taxon>Heteroderidae</taxon>
        <taxon>Heteroderinae</taxon>
        <taxon>Globodera</taxon>
    </lineage>
</organism>
<accession>A0A183C624</accession>
<reference evidence="2" key="2">
    <citation type="submission" date="2014-05" db="EMBL/GenBank/DDBJ databases">
        <title>The genome and life-stage specific transcriptomes of Globodera pallida elucidate key aspects of plant parasitism by a cyst nematode.</title>
        <authorList>
            <person name="Cotton J.A."/>
            <person name="Lilley C.J."/>
            <person name="Jones L.M."/>
            <person name="Kikuchi T."/>
            <person name="Reid A.J."/>
            <person name="Thorpe P."/>
            <person name="Tsai I.J."/>
            <person name="Beasley H."/>
            <person name="Blok V."/>
            <person name="Cock P.J.A."/>
            <person name="Van den Akker S.E."/>
            <person name="Holroyd N."/>
            <person name="Hunt M."/>
            <person name="Mantelin S."/>
            <person name="Naghra H."/>
            <person name="Pain A."/>
            <person name="Palomares-Rius J.E."/>
            <person name="Zarowiecki M."/>
            <person name="Berriman M."/>
            <person name="Jones J.T."/>
            <person name="Urwin P.E."/>
        </authorList>
    </citation>
    <scope>NUCLEOTIDE SEQUENCE [LARGE SCALE GENOMIC DNA]</scope>
    <source>
        <strain evidence="2">Lindley</strain>
    </source>
</reference>
<dbReference type="AlphaFoldDB" id="A0A183C624"/>
<dbReference type="WBParaSite" id="GPLIN_000831900">
    <property type="protein sequence ID" value="GPLIN_000831900"/>
    <property type="gene ID" value="GPLIN_000831900"/>
</dbReference>
<sequence>MVLPSRKRLNTINFHIAKFVASAGGQRKLADYKRALDSHKQKVAKRGQLPVEKRTPVRQRQWPPVEAFRAEELSEYHCKAQHRMVGNWRDTCLITHEGDAVGRAAHSAAFDGIYVQLTHVEYCTAFGLKPDKIAAVGHEAEADGQLPLTTEAANTATGSEHNSCGCGGLASVDDCSEQPGPSFLPHTSLPGPCFRDNAEPSAALLAWAQGDDSCSSYGSSDEEEEEEGEDRKMFDAMFFGR</sequence>
<keyword evidence="2" id="KW-1185">Reference proteome</keyword>